<feature type="compositionally biased region" description="Basic and acidic residues" evidence="1">
    <location>
        <begin position="74"/>
        <end position="99"/>
    </location>
</feature>
<evidence type="ECO:0000313" key="3">
    <source>
        <dbReference type="Proteomes" id="UP000078540"/>
    </source>
</evidence>
<proteinExistence type="predicted"/>
<gene>
    <name evidence="2" type="ORF">ALC53_07327</name>
</gene>
<dbReference type="EMBL" id="KQ976514">
    <property type="protein sequence ID" value="KYM82324.1"/>
    <property type="molecule type" value="Genomic_DNA"/>
</dbReference>
<sequence length="126" mass="14419">MLLNELDPGRCAAKYGNRRDQRLSLGMTGHVRGINPRREKCTLETATCRIKFCIAFTATFYQCALAADIRRGARNGQHDRKMIDDRQLSPERSREEVHLPNRGHGRHGLRESNTAPFSSLKKEMPR</sequence>
<accession>A0A195BDN7</accession>
<feature type="region of interest" description="Disordered" evidence="1">
    <location>
        <begin position="74"/>
        <end position="126"/>
    </location>
</feature>
<dbReference type="Proteomes" id="UP000078540">
    <property type="component" value="Unassembled WGS sequence"/>
</dbReference>
<name>A0A195BDN7_9HYME</name>
<dbReference type="AlphaFoldDB" id="A0A195BDN7"/>
<organism evidence="2 3">
    <name type="scientific">Atta colombica</name>
    <dbReference type="NCBI Taxonomy" id="520822"/>
    <lineage>
        <taxon>Eukaryota</taxon>
        <taxon>Metazoa</taxon>
        <taxon>Ecdysozoa</taxon>
        <taxon>Arthropoda</taxon>
        <taxon>Hexapoda</taxon>
        <taxon>Insecta</taxon>
        <taxon>Pterygota</taxon>
        <taxon>Neoptera</taxon>
        <taxon>Endopterygota</taxon>
        <taxon>Hymenoptera</taxon>
        <taxon>Apocrita</taxon>
        <taxon>Aculeata</taxon>
        <taxon>Formicoidea</taxon>
        <taxon>Formicidae</taxon>
        <taxon>Myrmicinae</taxon>
        <taxon>Atta</taxon>
    </lineage>
</organism>
<evidence type="ECO:0000313" key="2">
    <source>
        <dbReference type="EMBL" id="KYM82324.1"/>
    </source>
</evidence>
<protein>
    <submittedName>
        <fullName evidence="2">Uncharacterized protein</fullName>
    </submittedName>
</protein>
<evidence type="ECO:0000256" key="1">
    <source>
        <dbReference type="SAM" id="MobiDB-lite"/>
    </source>
</evidence>
<reference evidence="2 3" key="1">
    <citation type="submission" date="2015-09" db="EMBL/GenBank/DDBJ databases">
        <title>Atta colombica WGS genome.</title>
        <authorList>
            <person name="Nygaard S."/>
            <person name="Hu H."/>
            <person name="Boomsma J."/>
            <person name="Zhang G."/>
        </authorList>
    </citation>
    <scope>NUCLEOTIDE SEQUENCE [LARGE SCALE GENOMIC DNA]</scope>
    <source>
        <strain evidence="2">Treedump-2</strain>
        <tissue evidence="2">Whole body</tissue>
    </source>
</reference>
<keyword evidence="3" id="KW-1185">Reference proteome</keyword>